<keyword evidence="1" id="KW-0677">Repeat</keyword>
<evidence type="ECO:0000313" key="6">
    <source>
        <dbReference type="Proteomes" id="UP000634206"/>
    </source>
</evidence>
<dbReference type="SMART" id="SM00710">
    <property type="entry name" value="PbH1"/>
    <property type="match status" value="6"/>
</dbReference>
<dbReference type="Gene3D" id="2.160.20.10">
    <property type="entry name" value="Single-stranded right-handed beta-helix, Pectin lyase-like"/>
    <property type="match status" value="1"/>
</dbReference>
<dbReference type="InterPro" id="IPR011990">
    <property type="entry name" value="TPR-like_helical_dom_sf"/>
</dbReference>
<feature type="transmembrane region" description="Helical" evidence="3">
    <location>
        <begin position="74"/>
        <end position="92"/>
    </location>
</feature>
<evidence type="ECO:0000256" key="1">
    <source>
        <dbReference type="ARBA" id="ARBA00022737"/>
    </source>
</evidence>
<proteinExistence type="predicted"/>
<dbReference type="Proteomes" id="UP000634206">
    <property type="component" value="Unassembled WGS sequence"/>
</dbReference>
<keyword evidence="3" id="KW-0812">Transmembrane</keyword>
<gene>
    <name evidence="5" type="ORF">JIN83_12420</name>
</gene>
<name>A0AAE2SDI4_9BACT</name>
<dbReference type="PROSITE" id="PS50005">
    <property type="entry name" value="TPR"/>
    <property type="match status" value="1"/>
</dbReference>
<organism evidence="5 6">
    <name type="scientific">Oceaniferula flava</name>
    <dbReference type="NCBI Taxonomy" id="2800421"/>
    <lineage>
        <taxon>Bacteria</taxon>
        <taxon>Pseudomonadati</taxon>
        <taxon>Verrucomicrobiota</taxon>
        <taxon>Verrucomicrobiia</taxon>
        <taxon>Verrucomicrobiales</taxon>
        <taxon>Verrucomicrobiaceae</taxon>
        <taxon>Oceaniferula</taxon>
    </lineage>
</organism>
<keyword evidence="6" id="KW-1185">Reference proteome</keyword>
<comment type="caution">
    <text evidence="5">The sequence shown here is derived from an EMBL/GenBank/DDBJ whole genome shotgun (WGS) entry which is preliminary data.</text>
</comment>
<evidence type="ECO:0000259" key="4">
    <source>
        <dbReference type="Pfam" id="PF13229"/>
    </source>
</evidence>
<dbReference type="InterPro" id="IPR039448">
    <property type="entry name" value="Beta_helix"/>
</dbReference>
<dbReference type="InterPro" id="IPR012334">
    <property type="entry name" value="Pectin_lyas_fold"/>
</dbReference>
<dbReference type="PANTHER" id="PTHR22990">
    <property type="entry name" value="F-BOX ONLY PROTEIN"/>
    <property type="match status" value="1"/>
</dbReference>
<keyword evidence="2" id="KW-0802">TPR repeat</keyword>
<dbReference type="GO" id="GO:0006511">
    <property type="term" value="P:ubiquitin-dependent protein catabolic process"/>
    <property type="evidence" value="ECO:0007669"/>
    <property type="project" value="TreeGrafter"/>
</dbReference>
<accession>A0AAE2SDI4</accession>
<keyword evidence="3" id="KW-0472">Membrane</keyword>
<keyword evidence="3" id="KW-1133">Transmembrane helix</keyword>
<protein>
    <submittedName>
        <fullName evidence="5">Right-handed parallel beta-helix repeat-containing protein</fullName>
    </submittedName>
</protein>
<dbReference type="RefSeq" id="WP_309490381.1">
    <property type="nucleotide sequence ID" value="NZ_JAENIG010000008.1"/>
</dbReference>
<sequence>MKNTDARKILGLDPGDDPRSFIPTFEETVAYKKDLMENAPSPELRYRYEQELLEYTAAVKVVAGRKRLRPNTDFVVVLMLIGALSACGWWGYNWYQRQWNIDAELKQRTTYLSSLGRAAVSKRKWSEAESAYKEILTLEPGSSVAVEGMESIRLGKLEERNQQLFYSLGESQAALEAERWDEAERLALSVLKIDPENTTAKTKLELIAAGRHEHDVALKMEAVTAAVDAGKMAEARQAIAELRKIDPKNQQLPDFVRKVDRVSATIRANQAKALSLMEKAKKLDTGEFNAEAMAYLVEARKLDPSNSEISNLHSKMSAYTRAIKVPGDYATIAAALEGARPRDLIRISPGTYKESLEIHQPVRLEGSADGKTILQMPADQASLITIHPTAKGSLISGLTLVHEGFDHGGDRFSGITVMAQDVTLAACSVTHSAGHGIAVFDGAKATITSCEISECGWDGISVYGQDSQVTLRNTQSTNNIQHGLAFWQGGGGVVSKCKMTQNGLCGILAMSPAVQVTIAGSICSKNREAGILISDGAKALVQANRCDGNLLSGIVVRGEKTSADVTNNVAMGNQESGILTHLGVTIGKFEKNDARSNGSRQIWRDASLSSTSPQE</sequence>
<feature type="repeat" description="TPR" evidence="2">
    <location>
        <begin position="109"/>
        <end position="142"/>
    </location>
</feature>
<dbReference type="InterPro" id="IPR051550">
    <property type="entry name" value="SCF-Subunits/Alg-Epimerases"/>
</dbReference>
<dbReference type="SUPFAM" id="SSF48452">
    <property type="entry name" value="TPR-like"/>
    <property type="match status" value="1"/>
</dbReference>
<dbReference type="InterPro" id="IPR011050">
    <property type="entry name" value="Pectin_lyase_fold/virulence"/>
</dbReference>
<feature type="domain" description="Right handed beta helix" evidence="4">
    <location>
        <begin position="414"/>
        <end position="537"/>
    </location>
</feature>
<dbReference type="InterPro" id="IPR006626">
    <property type="entry name" value="PbH1"/>
</dbReference>
<dbReference type="InterPro" id="IPR019734">
    <property type="entry name" value="TPR_rpt"/>
</dbReference>
<dbReference type="PANTHER" id="PTHR22990:SF15">
    <property type="entry name" value="F-BOX ONLY PROTEIN 10"/>
    <property type="match status" value="1"/>
</dbReference>
<evidence type="ECO:0000313" key="5">
    <source>
        <dbReference type="EMBL" id="MBK1855769.1"/>
    </source>
</evidence>
<evidence type="ECO:0000256" key="3">
    <source>
        <dbReference type="SAM" id="Phobius"/>
    </source>
</evidence>
<reference evidence="5" key="1">
    <citation type="submission" date="2021-01" db="EMBL/GenBank/DDBJ databases">
        <title>Modified the classification status of verrucomicrobia.</title>
        <authorList>
            <person name="Feng X."/>
        </authorList>
    </citation>
    <scope>NUCLEOTIDE SEQUENCE</scope>
    <source>
        <strain evidence="5">5K15</strain>
    </source>
</reference>
<dbReference type="SUPFAM" id="SSF51126">
    <property type="entry name" value="Pectin lyase-like"/>
    <property type="match status" value="1"/>
</dbReference>
<dbReference type="Pfam" id="PF13229">
    <property type="entry name" value="Beta_helix"/>
    <property type="match status" value="1"/>
</dbReference>
<dbReference type="AlphaFoldDB" id="A0AAE2SDI4"/>
<dbReference type="EMBL" id="JAENIG010000008">
    <property type="protein sequence ID" value="MBK1855769.1"/>
    <property type="molecule type" value="Genomic_DNA"/>
</dbReference>
<evidence type="ECO:0000256" key="2">
    <source>
        <dbReference type="PROSITE-ProRule" id="PRU00339"/>
    </source>
</evidence>
<dbReference type="Gene3D" id="1.25.40.10">
    <property type="entry name" value="Tetratricopeptide repeat domain"/>
    <property type="match status" value="1"/>
</dbReference>